<name>A0ABV5EUW1_9MICO</name>
<dbReference type="RefSeq" id="WP_378719490.1">
    <property type="nucleotide sequence ID" value="NZ_JBHLHV010000002.1"/>
</dbReference>
<evidence type="ECO:0000313" key="1">
    <source>
        <dbReference type="EMBL" id="MFB8893743.1"/>
    </source>
</evidence>
<comment type="caution">
    <text evidence="1">The sequence shown here is derived from an EMBL/GenBank/DDBJ whole genome shotgun (WGS) entry which is preliminary data.</text>
</comment>
<sequence length="318" mass="33834">MPTATSTPDAEPQLTAPVIAFGGDCGVMMTTGQWDDVLGQGSRTVEDMYVEWGFGPSPALDFSPVSTLGGLTCHRFAPPGGVPSAAGVEQLEISVIPLSALPPELAASYDDMTCEGGSDGRICRKSASNGEWWIMAQSAGIPDAVPEELLDTALRAVEQNLVRSASAHAAVRRETWWRLDSCEGLMREISLEELVGDYVVGYWEGEESDETRFFASAGVERHCPIVAENGESFIGGITLFPGAGWAWEARTRGAEILEAGDGIEAVIVRAPEIPQTWVYATDGTNVVQISGGPVELQGEMLLRLMPALEDLASSADGE</sequence>
<reference evidence="1 2" key="1">
    <citation type="submission" date="2024-08" db="EMBL/GenBank/DDBJ databases">
        <title>Heavy metals resistant antinobacteria isolated from wastewater.</title>
        <authorList>
            <person name="Roman Ponce B."/>
            <person name="Blanco Mercado M.A."/>
            <person name="Avila Aldana I.N."/>
            <person name="Morales Arrieta S."/>
        </authorList>
    </citation>
    <scope>NUCLEOTIDE SEQUENCE [LARGE SCALE GENOMIC DNA]</scope>
    <source>
        <strain evidence="2">sma-1</strain>
    </source>
</reference>
<accession>A0ABV5EUW1</accession>
<evidence type="ECO:0000313" key="2">
    <source>
        <dbReference type="Proteomes" id="UP001589643"/>
    </source>
</evidence>
<protein>
    <submittedName>
        <fullName evidence="1">Uncharacterized protein</fullName>
    </submittedName>
</protein>
<dbReference type="Proteomes" id="UP001589643">
    <property type="component" value="Unassembled WGS sequence"/>
</dbReference>
<keyword evidence="2" id="KW-1185">Reference proteome</keyword>
<proteinExistence type="predicted"/>
<organism evidence="1 2">
    <name type="scientific">Microbacterium plantarum</name>
    <dbReference type="NCBI Taxonomy" id="1816425"/>
    <lineage>
        <taxon>Bacteria</taxon>
        <taxon>Bacillati</taxon>
        <taxon>Actinomycetota</taxon>
        <taxon>Actinomycetes</taxon>
        <taxon>Micrococcales</taxon>
        <taxon>Microbacteriaceae</taxon>
        <taxon>Microbacterium</taxon>
    </lineage>
</organism>
<dbReference type="EMBL" id="JBHLHV010000002">
    <property type="protein sequence ID" value="MFB8893743.1"/>
    <property type="molecule type" value="Genomic_DNA"/>
</dbReference>
<gene>
    <name evidence="1" type="ORF">AB7P39_12920</name>
</gene>